<dbReference type="InterPro" id="IPR036013">
    <property type="entry name" value="Band_7/SPFH_dom_sf"/>
</dbReference>
<keyword evidence="1" id="KW-0175">Coiled coil</keyword>
<evidence type="ECO:0000256" key="1">
    <source>
        <dbReference type="SAM" id="Coils"/>
    </source>
</evidence>
<dbReference type="SUPFAM" id="SSF117892">
    <property type="entry name" value="Band 7/SPFH domain"/>
    <property type="match status" value="1"/>
</dbReference>
<organism evidence="4 5">
    <name type="scientific">Candidatus Nealsonbacteria bacterium CG11_big_fil_rev_8_21_14_0_20_35_11</name>
    <dbReference type="NCBI Taxonomy" id="1974713"/>
    <lineage>
        <taxon>Bacteria</taxon>
        <taxon>Candidatus Nealsoniibacteriota</taxon>
    </lineage>
</organism>
<evidence type="ECO:0000256" key="2">
    <source>
        <dbReference type="SAM" id="Phobius"/>
    </source>
</evidence>
<feature type="domain" description="Band 7" evidence="3">
    <location>
        <begin position="200"/>
        <end position="305"/>
    </location>
</feature>
<feature type="transmembrane region" description="Helical" evidence="2">
    <location>
        <begin position="12"/>
        <end position="30"/>
    </location>
</feature>
<keyword evidence="2" id="KW-1133">Transmembrane helix</keyword>
<gene>
    <name evidence="4" type="ORF">COV62_00580</name>
</gene>
<dbReference type="Proteomes" id="UP000231139">
    <property type="component" value="Unassembled WGS sequence"/>
</dbReference>
<feature type="coiled-coil region" evidence="1">
    <location>
        <begin position="295"/>
        <end position="322"/>
    </location>
</feature>
<accession>A0A2H0N1M0</accession>
<evidence type="ECO:0000313" key="4">
    <source>
        <dbReference type="EMBL" id="PIR02771.1"/>
    </source>
</evidence>
<keyword evidence="2" id="KW-0472">Membrane</keyword>
<proteinExistence type="predicted"/>
<evidence type="ECO:0000313" key="5">
    <source>
        <dbReference type="Proteomes" id="UP000231139"/>
    </source>
</evidence>
<dbReference type="EMBL" id="PCWK01000014">
    <property type="protein sequence ID" value="PIR02771.1"/>
    <property type="molecule type" value="Genomic_DNA"/>
</dbReference>
<dbReference type="AlphaFoldDB" id="A0A2H0N1M0"/>
<evidence type="ECO:0000259" key="3">
    <source>
        <dbReference type="Pfam" id="PF01145"/>
    </source>
</evidence>
<name>A0A2H0N1M0_9BACT</name>
<dbReference type="InterPro" id="IPR001107">
    <property type="entry name" value="Band_7"/>
</dbReference>
<sequence length="366" mass="41311">MRKHMPKRFEIWIIAVLIMTAVLLLTFLMISTKWMPVMTRSTALGVGILVTFLIVVFWTRKCIRQVGTPELPTQAVLARFARPVDAVGLGLLFVIWPIEALKEFPTGQYVMNYRIAEGLYSKKGKDEKGRDLSSLSMIVEASIYFRFPRTDRIYSFPMPIEKAKETLEEGGKLDSEGLREGLSWGRVLGKELLMRTYYRLPIRNPKEGGSEDKLHKFFEGAVEGGLRHVMGAKTFIECKEEKPMIEEEVKNYLLSAEGDPFFECGIPKECLNLELKDVRFPEDIEQAWRAPEIAIREGEAAIEKAIRKAEAAKSERERIKEITKGYIDAGVSPNVAGLLTGGVEGKAMSFEQLRDLAIFKAIGGLK</sequence>
<dbReference type="Pfam" id="PF01145">
    <property type="entry name" value="Band_7"/>
    <property type="match status" value="1"/>
</dbReference>
<feature type="transmembrane region" description="Helical" evidence="2">
    <location>
        <begin position="42"/>
        <end position="59"/>
    </location>
</feature>
<keyword evidence="2" id="KW-0812">Transmembrane</keyword>
<protein>
    <recommendedName>
        <fullName evidence="3">Band 7 domain-containing protein</fullName>
    </recommendedName>
</protein>
<reference evidence="4 5" key="1">
    <citation type="submission" date="2017-09" db="EMBL/GenBank/DDBJ databases">
        <title>Depth-based differentiation of microbial function through sediment-hosted aquifers and enrichment of novel symbionts in the deep terrestrial subsurface.</title>
        <authorList>
            <person name="Probst A.J."/>
            <person name="Ladd B."/>
            <person name="Jarett J.K."/>
            <person name="Geller-Mcgrath D.E."/>
            <person name="Sieber C.M."/>
            <person name="Emerson J.B."/>
            <person name="Anantharaman K."/>
            <person name="Thomas B.C."/>
            <person name="Malmstrom R."/>
            <person name="Stieglmeier M."/>
            <person name="Klingl A."/>
            <person name="Woyke T."/>
            <person name="Ryan C.M."/>
            <person name="Banfield J.F."/>
        </authorList>
    </citation>
    <scope>NUCLEOTIDE SEQUENCE [LARGE SCALE GENOMIC DNA]</scope>
    <source>
        <strain evidence="4">CG11_big_fil_rev_8_21_14_0_20_35_11</strain>
    </source>
</reference>
<comment type="caution">
    <text evidence="4">The sequence shown here is derived from an EMBL/GenBank/DDBJ whole genome shotgun (WGS) entry which is preliminary data.</text>
</comment>